<comment type="caution">
    <text evidence="1">The sequence shown here is derived from an EMBL/GenBank/DDBJ whole genome shotgun (WGS) entry which is preliminary data.</text>
</comment>
<evidence type="ECO:0000313" key="2">
    <source>
        <dbReference type="Proteomes" id="UP000070377"/>
    </source>
</evidence>
<protein>
    <submittedName>
        <fullName evidence="1">Uncharacterized protein</fullName>
    </submittedName>
</protein>
<evidence type="ECO:0000313" key="1">
    <source>
        <dbReference type="EMBL" id="KXT71446.1"/>
    </source>
</evidence>
<dbReference type="EMBL" id="LQRD01000001">
    <property type="protein sequence ID" value="KXT71446.1"/>
    <property type="molecule type" value="Genomic_DNA"/>
</dbReference>
<proteinExistence type="predicted"/>
<dbReference type="PATRIC" id="fig|45634.12.peg.92"/>
<gene>
    <name evidence="1" type="ORF">SCRDD08_00093</name>
</gene>
<accession>A0A139N5X4</accession>
<organism evidence="1 2">
    <name type="scientific">Streptococcus cristatus</name>
    <dbReference type="NCBI Taxonomy" id="45634"/>
    <lineage>
        <taxon>Bacteria</taxon>
        <taxon>Bacillati</taxon>
        <taxon>Bacillota</taxon>
        <taxon>Bacilli</taxon>
        <taxon>Lactobacillales</taxon>
        <taxon>Streptococcaceae</taxon>
        <taxon>Streptococcus</taxon>
    </lineage>
</organism>
<name>A0A139N5X4_STRCR</name>
<dbReference type="AlphaFoldDB" id="A0A139N5X4"/>
<dbReference type="STRING" id="45634.SCRDD08_00093"/>
<reference evidence="1 2" key="1">
    <citation type="submission" date="2016-01" db="EMBL/GenBank/DDBJ databases">
        <title>Highly variable Streptococcus oralis are common among viridans streptococci isolated from primates.</title>
        <authorList>
            <person name="Denapaite D."/>
            <person name="Rieger M."/>
            <person name="Koendgen S."/>
            <person name="Brueckner R."/>
            <person name="Ochigava I."/>
            <person name="Kappeler P."/>
            <person name="Maetz-Rensing K."/>
            <person name="Leendertz F."/>
            <person name="Hakenbeck R."/>
        </authorList>
    </citation>
    <scope>NUCLEOTIDE SEQUENCE [LARGE SCALE GENOMIC DNA]</scope>
    <source>
        <strain evidence="1 2">DD08</strain>
    </source>
</reference>
<sequence>MKLCYNQKNQADKMISSEFRKLQETWQQKTPDGESEVL</sequence>
<dbReference type="Proteomes" id="UP000070377">
    <property type="component" value="Unassembled WGS sequence"/>
</dbReference>